<evidence type="ECO:0000256" key="4">
    <source>
        <dbReference type="RuleBase" id="RU000535"/>
    </source>
</evidence>
<evidence type="ECO:0000256" key="3">
    <source>
        <dbReference type="HAMAP-Rule" id="MF_00580"/>
    </source>
</evidence>
<dbReference type="Proteomes" id="UP000194265">
    <property type="component" value="Chromosome"/>
</dbReference>
<dbReference type="PRINTS" id="PR00297">
    <property type="entry name" value="CHAPERONIN10"/>
</dbReference>
<protein>
    <recommendedName>
        <fullName evidence="3">Co-chaperonin GroES</fullName>
    </recommendedName>
    <alternativeName>
        <fullName evidence="3">10 kDa chaperonin</fullName>
    </alternativeName>
    <alternativeName>
        <fullName evidence="3">Chaperonin-10</fullName>
        <shortName evidence="3">Cpn10</shortName>
    </alternativeName>
</protein>
<dbReference type="GO" id="GO:0051082">
    <property type="term" value="F:unfolded protein binding"/>
    <property type="evidence" value="ECO:0007669"/>
    <property type="project" value="TreeGrafter"/>
</dbReference>
<evidence type="ECO:0000256" key="1">
    <source>
        <dbReference type="ARBA" id="ARBA00006975"/>
    </source>
</evidence>
<comment type="similarity">
    <text evidence="1 3 4">Belongs to the GroES chaperonin family.</text>
</comment>
<keyword evidence="2 3" id="KW-0143">Chaperone</keyword>
<dbReference type="NCBIfam" id="NF001537">
    <property type="entry name" value="PRK00364.3-3"/>
    <property type="match status" value="1"/>
</dbReference>
<comment type="function">
    <text evidence="3 4">Together with the chaperonin GroEL, plays an essential role in assisting protein folding. The GroEL-GroES system forms a nano-cage that allows encapsulation of the non-native substrate proteins and provides a physical environment optimized to promote and accelerate protein folding. GroES binds to the apical surface of the GroEL ring, thereby capping the opening of the GroEL channel.</text>
</comment>
<proteinExistence type="inferred from homology"/>
<dbReference type="Pfam" id="PF00166">
    <property type="entry name" value="Cpn10"/>
    <property type="match status" value="1"/>
</dbReference>
<dbReference type="SUPFAM" id="SSF50129">
    <property type="entry name" value="GroES-like"/>
    <property type="match status" value="1"/>
</dbReference>
<accession>A0A1X9T256</accession>
<dbReference type="InterPro" id="IPR037124">
    <property type="entry name" value="Chaperonin_GroES_sf"/>
</dbReference>
<dbReference type="GO" id="GO:0051087">
    <property type="term" value="F:protein-folding chaperone binding"/>
    <property type="evidence" value="ECO:0007669"/>
    <property type="project" value="TreeGrafter"/>
</dbReference>
<dbReference type="EMBL" id="CP018791">
    <property type="protein sequence ID" value="ARR02588.1"/>
    <property type="molecule type" value="Genomic_DNA"/>
</dbReference>
<dbReference type="Gene3D" id="2.30.33.40">
    <property type="entry name" value="GroES chaperonin"/>
    <property type="match status" value="1"/>
</dbReference>
<dbReference type="STRING" id="1660074.CVIC8964_1195"/>
<gene>
    <name evidence="3 5" type="primary">groES</name>
    <name evidence="3" type="synonym">groS</name>
    <name evidence="5" type="ORF">CVIC8964_1195</name>
</gene>
<dbReference type="GO" id="GO:0005524">
    <property type="term" value="F:ATP binding"/>
    <property type="evidence" value="ECO:0007669"/>
    <property type="project" value="InterPro"/>
</dbReference>
<dbReference type="InterPro" id="IPR011032">
    <property type="entry name" value="GroES-like_sf"/>
</dbReference>
<organism evidence="5 6">
    <name type="scientific">Campylobacter vicugnae</name>
    <dbReference type="NCBI Taxonomy" id="1660076"/>
    <lineage>
        <taxon>Bacteria</taxon>
        <taxon>Pseudomonadati</taxon>
        <taxon>Campylobacterota</taxon>
        <taxon>Epsilonproteobacteria</taxon>
        <taxon>Campylobacterales</taxon>
        <taxon>Campylobacteraceae</taxon>
        <taxon>Campylobacter</taxon>
    </lineage>
</organism>
<sequence length="87" mass="9464">MNFEPLGKRVLVEREEELKTTASGIIIPDNASKEKPSQGKVVAVSKEAEGLSVGDIVVFAKYSGSEITLDDKKYLVLNTEDILGIIK</sequence>
<dbReference type="HAMAP" id="MF_00580">
    <property type="entry name" value="CH10"/>
    <property type="match status" value="1"/>
</dbReference>
<dbReference type="PANTHER" id="PTHR10772">
    <property type="entry name" value="10 KDA HEAT SHOCK PROTEIN"/>
    <property type="match status" value="1"/>
</dbReference>
<dbReference type="FunFam" id="2.30.33.40:FF:000001">
    <property type="entry name" value="10 kDa chaperonin"/>
    <property type="match status" value="1"/>
</dbReference>
<reference evidence="5 6" key="1">
    <citation type="journal article" date="2017" name="Genome Biol. Evol.">
        <title>Comparative Genomic Analysis Identifies a Campylobacter Clade Deficient in Selenium Metabolism.</title>
        <authorList>
            <person name="Miller W.G."/>
            <person name="Yee E."/>
            <person name="Lopes B.S."/>
            <person name="Chapman M.H."/>
            <person name="Huynh S."/>
            <person name="Bono J.L."/>
            <person name="Parker C.T."/>
            <person name="Strachan N.J.C."/>
            <person name="Forbes K.J."/>
        </authorList>
    </citation>
    <scope>NUCLEOTIDE SEQUENCE [LARGE SCALE GENOMIC DNA]</scope>
    <source>
        <strain evidence="5 6">RM8964</strain>
    </source>
</reference>
<dbReference type="SMART" id="SM00883">
    <property type="entry name" value="Cpn10"/>
    <property type="match status" value="1"/>
</dbReference>
<evidence type="ECO:0000313" key="5">
    <source>
        <dbReference type="EMBL" id="ARR02588.1"/>
    </source>
</evidence>
<evidence type="ECO:0000256" key="2">
    <source>
        <dbReference type="ARBA" id="ARBA00023186"/>
    </source>
</evidence>
<name>A0A1X9T256_9BACT</name>
<evidence type="ECO:0000313" key="6">
    <source>
        <dbReference type="Proteomes" id="UP000194265"/>
    </source>
</evidence>
<dbReference type="GO" id="GO:0046872">
    <property type="term" value="F:metal ion binding"/>
    <property type="evidence" value="ECO:0007669"/>
    <property type="project" value="TreeGrafter"/>
</dbReference>
<dbReference type="PANTHER" id="PTHR10772:SF58">
    <property type="entry name" value="CO-CHAPERONIN GROES"/>
    <property type="match status" value="1"/>
</dbReference>
<dbReference type="CDD" id="cd00320">
    <property type="entry name" value="cpn10"/>
    <property type="match status" value="1"/>
</dbReference>
<dbReference type="GO" id="GO:0005737">
    <property type="term" value="C:cytoplasm"/>
    <property type="evidence" value="ECO:0007669"/>
    <property type="project" value="UniProtKB-SubCell"/>
</dbReference>
<comment type="subcellular location">
    <subcellularLocation>
        <location evidence="3">Cytoplasm</location>
    </subcellularLocation>
</comment>
<dbReference type="RefSeq" id="WP_086333874.1">
    <property type="nucleotide sequence ID" value="NZ_CP018791.1"/>
</dbReference>
<dbReference type="OrthoDB" id="9806791at2"/>
<dbReference type="AlphaFoldDB" id="A0A1X9T256"/>
<dbReference type="InterPro" id="IPR020818">
    <property type="entry name" value="Chaperonin_GroES"/>
</dbReference>
<dbReference type="GO" id="GO:0044183">
    <property type="term" value="F:protein folding chaperone"/>
    <property type="evidence" value="ECO:0007669"/>
    <property type="project" value="InterPro"/>
</dbReference>
<comment type="subunit">
    <text evidence="3">Heptamer of 7 subunits arranged in a ring. Interacts with the chaperonin GroEL.</text>
</comment>
<keyword evidence="3" id="KW-0963">Cytoplasm</keyword>